<keyword evidence="1" id="KW-0472">Membrane</keyword>
<sequence length="261" mass="28998">MDAHVPQRKGVVRLSRPHPQRGWSAWLLAIAWMLLLACMPWWIGLPLLLGLGATQLGHSVRLHHYGATIRSALRWGLAGLLMAGYRALDTHSSALTLTLLAALVGFSLLVLFESWQDHKPLRHATMAAASPEWRDMAMNAAGPAANLIELQPPVWLSLDDSTEAASIDVSWLREGHCRIGGKTVIDHVEPSLSMAPGRGWFALPMTSWRGVVLYDRVNDRTCRLRGWHLYGWHASEAWLSRGEDQPPIALSHVLGLDQLEE</sequence>
<gene>
    <name evidence="2" type="ORF">ISN74_15340</name>
</gene>
<keyword evidence="3" id="KW-1185">Reference proteome</keyword>
<proteinExistence type="predicted"/>
<name>A0ABX7GQV9_9GAMM</name>
<organism evidence="2 3">
    <name type="scientific">Dyella caseinilytica</name>
    <dbReference type="NCBI Taxonomy" id="1849581"/>
    <lineage>
        <taxon>Bacteria</taxon>
        <taxon>Pseudomonadati</taxon>
        <taxon>Pseudomonadota</taxon>
        <taxon>Gammaproteobacteria</taxon>
        <taxon>Lysobacterales</taxon>
        <taxon>Rhodanobacteraceae</taxon>
        <taxon>Dyella</taxon>
    </lineage>
</organism>
<evidence type="ECO:0000313" key="2">
    <source>
        <dbReference type="EMBL" id="QRN52810.1"/>
    </source>
</evidence>
<reference evidence="2 3" key="1">
    <citation type="submission" date="2020-10" db="EMBL/GenBank/DDBJ databases">
        <title>Phylogeny of dyella-like bacteria.</title>
        <authorList>
            <person name="Fu J."/>
        </authorList>
    </citation>
    <scope>NUCLEOTIDE SEQUENCE [LARGE SCALE GENOMIC DNA]</scope>
    <source>
        <strain evidence="2 3">DHOB09</strain>
    </source>
</reference>
<feature type="transmembrane region" description="Helical" evidence="1">
    <location>
        <begin position="94"/>
        <end position="112"/>
    </location>
</feature>
<evidence type="ECO:0000256" key="1">
    <source>
        <dbReference type="SAM" id="Phobius"/>
    </source>
</evidence>
<accession>A0ABX7GQV9</accession>
<evidence type="ECO:0000313" key="3">
    <source>
        <dbReference type="Proteomes" id="UP000663181"/>
    </source>
</evidence>
<dbReference type="Proteomes" id="UP000663181">
    <property type="component" value="Chromosome"/>
</dbReference>
<keyword evidence="1" id="KW-1133">Transmembrane helix</keyword>
<protein>
    <recommendedName>
        <fullName evidence="4">DUF4131 domain-containing protein</fullName>
    </recommendedName>
</protein>
<dbReference type="RefSeq" id="WP_188800045.1">
    <property type="nucleotide sequence ID" value="NZ_BMIZ01000002.1"/>
</dbReference>
<feature type="transmembrane region" description="Helical" evidence="1">
    <location>
        <begin position="23"/>
        <end position="51"/>
    </location>
</feature>
<dbReference type="EMBL" id="CP064030">
    <property type="protein sequence ID" value="QRN52810.1"/>
    <property type="molecule type" value="Genomic_DNA"/>
</dbReference>
<evidence type="ECO:0008006" key="4">
    <source>
        <dbReference type="Google" id="ProtNLM"/>
    </source>
</evidence>
<keyword evidence="1" id="KW-0812">Transmembrane</keyword>